<dbReference type="PROSITE" id="PS51222">
    <property type="entry name" value="DCD"/>
    <property type="match status" value="1"/>
</dbReference>
<accession>A0ABD4TCC6</accession>
<evidence type="ECO:0000256" key="1">
    <source>
        <dbReference type="HAMAP-Rule" id="MF_00771"/>
    </source>
</evidence>
<dbReference type="RefSeq" id="WP_250987211.1">
    <property type="nucleotide sequence ID" value="NZ_QFDM01000002.1"/>
</dbReference>
<dbReference type="InterPro" id="IPR002740">
    <property type="entry name" value="EVE_domain"/>
</dbReference>
<proteinExistence type="inferred from homology"/>
<dbReference type="Proteomes" id="UP001523230">
    <property type="component" value="Unassembled WGS sequence"/>
</dbReference>
<dbReference type="PANTHER" id="PTHR39661:SF1">
    <property type="entry name" value="UPF0310 PROTEIN MJECL36"/>
    <property type="match status" value="1"/>
</dbReference>
<name>A0ABD4TCC6_9EURY</name>
<dbReference type="EMBL" id="QFDM01000002">
    <property type="protein sequence ID" value="MCM2465950.1"/>
    <property type="molecule type" value="Genomic_DNA"/>
</dbReference>
<protein>
    <recommendedName>
        <fullName evidence="1">UPF0310 protein DIC75_06410</fullName>
    </recommendedName>
</protein>
<dbReference type="Pfam" id="PF01878">
    <property type="entry name" value="EVE"/>
    <property type="match status" value="1"/>
</dbReference>
<dbReference type="InterPro" id="IPR013989">
    <property type="entry name" value="Dev_and_cell_death_domain"/>
</dbReference>
<dbReference type="Gene3D" id="3.10.590.10">
    <property type="entry name" value="ph1033 like domains"/>
    <property type="match status" value="1"/>
</dbReference>
<dbReference type="SUPFAM" id="SSF88697">
    <property type="entry name" value="PUA domain-like"/>
    <property type="match status" value="1"/>
</dbReference>
<feature type="domain" description="DCD" evidence="2">
    <location>
        <begin position="16"/>
        <end position="157"/>
    </location>
</feature>
<comment type="caution">
    <text evidence="3">The sequence shown here is derived from an EMBL/GenBank/DDBJ whole genome shotgun (WGS) entry which is preliminary data.</text>
</comment>
<sequence>MRTIKPNIYVSFSQSLCMTRWLAISNRTNWEITRKKNIWGVPQRNKSIIERVKPGDTVLIYVSQQKENDTLLPSAVTGAFEVVSEPFEERTKVFVAPEQMGDEVFPYRIKLKPVKVFDPPVEFKPLIPKLKFITNKTMWTGHIRQAMRVIPEEDYQTILNAAKS</sequence>
<dbReference type="AlphaFoldDB" id="A0ABD4TCC6"/>
<evidence type="ECO:0000259" key="2">
    <source>
        <dbReference type="PROSITE" id="PS51222"/>
    </source>
</evidence>
<reference evidence="3 4" key="1">
    <citation type="submission" date="2018-05" db="EMBL/GenBank/DDBJ databases">
        <title>Isolation and characterization of genus Methanoculleus species and their viruses from deep sea marine sediment offshore southwestern Taiwan.</title>
        <authorList>
            <person name="Wei W.-H."/>
            <person name="Chen W.-C."/>
            <person name="Lai M.-C."/>
            <person name="Chen S.-C."/>
        </authorList>
    </citation>
    <scope>NUCLEOTIDE SEQUENCE [LARGE SCALE GENOMIC DNA]</scope>
    <source>
        <strain evidence="3 4">CWC-02</strain>
    </source>
</reference>
<dbReference type="NCBIfam" id="NF002008">
    <property type="entry name" value="PRK00809.1"/>
    <property type="match status" value="1"/>
</dbReference>
<keyword evidence="4" id="KW-1185">Reference proteome</keyword>
<organism evidence="3 4">
    <name type="scientific">Methanoculleus oceani</name>
    <dbReference type="NCBI Taxonomy" id="2184756"/>
    <lineage>
        <taxon>Archaea</taxon>
        <taxon>Methanobacteriati</taxon>
        <taxon>Methanobacteriota</taxon>
        <taxon>Stenosarchaea group</taxon>
        <taxon>Methanomicrobia</taxon>
        <taxon>Methanomicrobiales</taxon>
        <taxon>Methanomicrobiaceae</taxon>
        <taxon>Methanoculleus</taxon>
    </lineage>
</organism>
<gene>
    <name evidence="3" type="ORF">DIC75_06410</name>
</gene>
<evidence type="ECO:0000313" key="3">
    <source>
        <dbReference type="EMBL" id="MCM2465950.1"/>
    </source>
</evidence>
<comment type="similarity">
    <text evidence="1">Belongs to the UPF0310 family.</text>
</comment>
<dbReference type="InterPro" id="IPR015947">
    <property type="entry name" value="PUA-like_sf"/>
</dbReference>
<dbReference type="CDD" id="cd21132">
    <property type="entry name" value="EVE-like"/>
    <property type="match status" value="1"/>
</dbReference>
<evidence type="ECO:0000313" key="4">
    <source>
        <dbReference type="Proteomes" id="UP001523230"/>
    </source>
</evidence>
<dbReference type="PANTHER" id="PTHR39661">
    <property type="entry name" value="UPF0310 PROTEIN MJECL36"/>
    <property type="match status" value="1"/>
</dbReference>
<dbReference type="InterPro" id="IPR022996">
    <property type="entry name" value="UPF0310"/>
</dbReference>
<dbReference type="HAMAP" id="MF_00771">
    <property type="entry name" value="UPF0310"/>
    <property type="match status" value="1"/>
</dbReference>